<feature type="transmembrane region" description="Helical" evidence="6">
    <location>
        <begin position="20"/>
        <end position="41"/>
    </location>
</feature>
<dbReference type="NCBIfam" id="TIGR03062">
    <property type="entry name" value="pip_yhgE_Cterm"/>
    <property type="match status" value="1"/>
</dbReference>
<dbReference type="InterPro" id="IPR013525">
    <property type="entry name" value="ABC2_TM"/>
</dbReference>
<dbReference type="EMBL" id="QVTD01000003">
    <property type="protein sequence ID" value="RFU65296.1"/>
    <property type="molecule type" value="Genomic_DNA"/>
</dbReference>
<feature type="transmembrane region" description="Helical" evidence="6">
    <location>
        <begin position="788"/>
        <end position="808"/>
    </location>
</feature>
<gene>
    <name evidence="8" type="ORF">D0466_05190</name>
</gene>
<dbReference type="Gene3D" id="1.10.287.950">
    <property type="entry name" value="Methyl-accepting chemotaxis protein"/>
    <property type="match status" value="2"/>
</dbReference>
<dbReference type="PANTHER" id="PTHR43077">
    <property type="entry name" value="TRANSPORT PERMEASE YVFS-RELATED"/>
    <property type="match status" value="1"/>
</dbReference>
<dbReference type="RefSeq" id="WP_117321471.1">
    <property type="nucleotide sequence ID" value="NZ_QVTD01000003.1"/>
</dbReference>
<feature type="domain" description="ABC-2 type transporter transmembrane" evidence="7">
    <location>
        <begin position="612"/>
        <end position="803"/>
    </location>
</feature>
<evidence type="ECO:0000256" key="5">
    <source>
        <dbReference type="SAM" id="MobiDB-lite"/>
    </source>
</evidence>
<keyword evidence="2 6" id="KW-0812">Transmembrane</keyword>
<dbReference type="InterPro" id="IPR023908">
    <property type="entry name" value="xxxLxxG_rpt"/>
</dbReference>
<evidence type="ECO:0000256" key="4">
    <source>
        <dbReference type="ARBA" id="ARBA00023136"/>
    </source>
</evidence>
<evidence type="ECO:0000313" key="8">
    <source>
        <dbReference type="EMBL" id="RFU65296.1"/>
    </source>
</evidence>
<feature type="transmembrane region" description="Helical" evidence="6">
    <location>
        <begin position="629"/>
        <end position="650"/>
    </location>
</feature>
<evidence type="ECO:0000313" key="9">
    <source>
        <dbReference type="Proteomes" id="UP000262939"/>
    </source>
</evidence>
<proteinExistence type="predicted"/>
<feature type="transmembrane region" description="Helical" evidence="6">
    <location>
        <begin position="701"/>
        <end position="724"/>
    </location>
</feature>
<dbReference type="GO" id="GO:0016020">
    <property type="term" value="C:membrane"/>
    <property type="evidence" value="ECO:0007669"/>
    <property type="project" value="UniProtKB-SubCell"/>
</dbReference>
<dbReference type="AlphaFoldDB" id="A0A372LI45"/>
<name>A0A372LI45_9BACI</name>
<dbReference type="SUPFAM" id="SSF58104">
    <property type="entry name" value="Methyl-accepting chemotaxis protein (MCP) signaling domain"/>
    <property type="match status" value="1"/>
</dbReference>
<accession>A0A372LI45</accession>
<organism evidence="8 9">
    <name type="scientific">Peribacillus glennii</name>
    <dbReference type="NCBI Taxonomy" id="2303991"/>
    <lineage>
        <taxon>Bacteria</taxon>
        <taxon>Bacillati</taxon>
        <taxon>Bacillota</taxon>
        <taxon>Bacilli</taxon>
        <taxon>Bacillales</taxon>
        <taxon>Bacillaceae</taxon>
        <taxon>Peribacillus</taxon>
    </lineage>
</organism>
<dbReference type="InterPro" id="IPR051328">
    <property type="entry name" value="T7SS_ABC-Transporter"/>
</dbReference>
<dbReference type="NCBIfam" id="TIGR03057">
    <property type="entry name" value="xxxLxxG_by_4"/>
    <property type="match status" value="2"/>
</dbReference>
<dbReference type="InterPro" id="IPR017500">
    <property type="entry name" value="Phage_infect_YhgE_N"/>
</dbReference>
<dbReference type="Proteomes" id="UP000262939">
    <property type="component" value="Unassembled WGS sequence"/>
</dbReference>
<feature type="region of interest" description="Disordered" evidence="5">
    <location>
        <begin position="524"/>
        <end position="584"/>
    </location>
</feature>
<dbReference type="OrthoDB" id="9811483at2"/>
<feature type="transmembrane region" description="Helical" evidence="6">
    <location>
        <begin position="730"/>
        <end position="747"/>
    </location>
</feature>
<dbReference type="InterPro" id="IPR017501">
    <property type="entry name" value="Phage_infect_YhgE_C"/>
</dbReference>
<evidence type="ECO:0000256" key="2">
    <source>
        <dbReference type="ARBA" id="ARBA00022692"/>
    </source>
</evidence>
<dbReference type="PANTHER" id="PTHR43077:SF5">
    <property type="entry name" value="PHAGE INFECTION PROTEIN"/>
    <property type="match status" value="1"/>
</dbReference>
<dbReference type="Pfam" id="PF12698">
    <property type="entry name" value="ABC2_membrane_3"/>
    <property type="match status" value="2"/>
</dbReference>
<sequence>MFKSLKGEFLGIFNNKKLLVAIFGILVIPLLYSAVYLWAFWDPYAHVERMPVAVVNHDEGAEYKGKRLAIGDDLVERLKDKESFHYSFVSEKNADRGLQNEMYYLKIEIPKDFSKNATTLQDDKPKSLNLIYTPNEGTNYLSAKIGDAAVEKMKEEVSAAVTKTYAESMFTTIKDVSKGLGEAGSGAGDLNKGIHSAKNGTGGLHEGIDSAKKGTGDLDNGIRAARDGADQVSKGAGDAHSGAKEIQSNLKTLAERSVTFSNGLNSASAGSKDLDEGLKQFSTGLGQMKNGQTNLLEGAKETQAGAGELSDGVEESLKGFADIQGKLPQITEGANLMAKEANALAGNLNQWSAGANETKYGAAEVSGGLKDVLQHLREQRSITNDAQQKAQIDQLIARLEPIYQGSTGVAAGVGQLSSSANEIAAAGSSQFKNGAAKLEQGQMGLSDGIDGLAAGQQKLAKGASELESGQDELIRGLSSFGDKIGEAQMDLNQLSQGSSALTSGLGRLAERSGQMENGTARLAEGSKQLADGTGRLSEGSTELAGGMGQLSEGSAKLEKGMDKLSHGSANLENGMSKLEDGSKELSDKLKDGAKDAEDVKANDDVYDMFAKPVDLKENRVNKVPNYGTAFAPYFLSLSLYIGALVLSIIFPLRNPAVTPNNGFNWFAGKWGVMLTVGVFQALLADFALLQWLGLEVKSVPYLILFSILTSWTYLAIIQFLVTAFDNPGRFVAILVLIMQLTSSAGTFPIELTPKLFQAISQYLPMTYSVAGFRNIISTGNYDFVWHNIGRLGIFFAVFILLTLGYFLLTYKKMKHVFGRNLERAKS</sequence>
<evidence type="ECO:0000256" key="1">
    <source>
        <dbReference type="ARBA" id="ARBA00004141"/>
    </source>
</evidence>
<feature type="compositionally biased region" description="Basic and acidic residues" evidence="5">
    <location>
        <begin position="555"/>
        <end position="565"/>
    </location>
</feature>
<evidence type="ECO:0000256" key="3">
    <source>
        <dbReference type="ARBA" id="ARBA00022989"/>
    </source>
</evidence>
<evidence type="ECO:0000256" key="6">
    <source>
        <dbReference type="SAM" id="Phobius"/>
    </source>
</evidence>
<keyword evidence="9" id="KW-1185">Reference proteome</keyword>
<feature type="domain" description="ABC-2 type transporter transmembrane" evidence="7">
    <location>
        <begin position="22"/>
        <end position="157"/>
    </location>
</feature>
<reference evidence="8 9" key="1">
    <citation type="submission" date="2018-08" db="EMBL/GenBank/DDBJ databases">
        <title>Bacillus chawlae sp. nov., Bacillus glennii sp. nov., and Bacillus saganii sp. nov. Isolated from the Vehicle Assembly Building at Kennedy Space Center where the Viking Spacecraft were Assembled.</title>
        <authorList>
            <person name="Seuylemezian A."/>
            <person name="Vaishampayan P."/>
        </authorList>
    </citation>
    <scope>NUCLEOTIDE SEQUENCE [LARGE SCALE GENOMIC DNA]</scope>
    <source>
        <strain evidence="8 9">V44-8</strain>
    </source>
</reference>
<comment type="caution">
    <text evidence="8">The sequence shown here is derived from an EMBL/GenBank/DDBJ whole genome shotgun (WGS) entry which is preliminary data.</text>
</comment>
<protein>
    <submittedName>
        <fullName evidence="8">YhgE/Pip domain-containing protein</fullName>
    </submittedName>
</protein>
<dbReference type="NCBIfam" id="TIGR03061">
    <property type="entry name" value="pip_yhgE_Nterm"/>
    <property type="match status" value="1"/>
</dbReference>
<feature type="transmembrane region" description="Helical" evidence="6">
    <location>
        <begin position="670"/>
        <end position="689"/>
    </location>
</feature>
<comment type="subcellular location">
    <subcellularLocation>
        <location evidence="1">Membrane</location>
        <topology evidence="1">Multi-pass membrane protein</topology>
    </subcellularLocation>
</comment>
<keyword evidence="4 6" id="KW-0472">Membrane</keyword>
<dbReference type="Gene3D" id="3.40.1710.10">
    <property type="entry name" value="abc type-2 transporter like domain"/>
    <property type="match status" value="1"/>
</dbReference>
<keyword evidence="3 6" id="KW-1133">Transmembrane helix</keyword>
<dbReference type="GO" id="GO:0140359">
    <property type="term" value="F:ABC-type transporter activity"/>
    <property type="evidence" value="ECO:0007669"/>
    <property type="project" value="InterPro"/>
</dbReference>
<evidence type="ECO:0000259" key="7">
    <source>
        <dbReference type="Pfam" id="PF12698"/>
    </source>
</evidence>